<dbReference type="Proteomes" id="UP001162992">
    <property type="component" value="Chromosome 9"/>
</dbReference>
<evidence type="ECO:0000313" key="2">
    <source>
        <dbReference type="Proteomes" id="UP001162992"/>
    </source>
</evidence>
<sequence length="226" mass="25173">MGKYMRKGKRVGAAAVEVTHASMGVRTRARTLALEQNQKLSVAISDSITLQLPQRIENCYLELRSRKLEKVSSRDGGNNLVLHPSVEQASCGAEAAIGLEIEVSLGDNTMDYDGLSAYENKSVAESGQVRDLREGTPTSNFSHMEITAEAPGSSTRVRVNQRFRVAALRSASESLIVPAPHEIEEFFFHTEEQQLQSTLSERYNFDFRNGVPLEGRFEWCSLHQLQ</sequence>
<name>A0ACC2CKY2_DIPCM</name>
<evidence type="ECO:0000313" key="1">
    <source>
        <dbReference type="EMBL" id="KAJ7542618.1"/>
    </source>
</evidence>
<keyword evidence="2" id="KW-1185">Reference proteome</keyword>
<dbReference type="EMBL" id="CM055100">
    <property type="protein sequence ID" value="KAJ7542618.1"/>
    <property type="molecule type" value="Genomic_DNA"/>
</dbReference>
<gene>
    <name evidence="1" type="ORF">O6H91_09G003300</name>
</gene>
<protein>
    <submittedName>
        <fullName evidence="1">Uncharacterized protein</fullName>
    </submittedName>
</protein>
<comment type="caution">
    <text evidence="1">The sequence shown here is derived from an EMBL/GenBank/DDBJ whole genome shotgun (WGS) entry which is preliminary data.</text>
</comment>
<accession>A0ACC2CKY2</accession>
<organism evidence="1 2">
    <name type="scientific">Diphasiastrum complanatum</name>
    <name type="common">Issler's clubmoss</name>
    <name type="synonym">Lycopodium complanatum</name>
    <dbReference type="NCBI Taxonomy" id="34168"/>
    <lineage>
        <taxon>Eukaryota</taxon>
        <taxon>Viridiplantae</taxon>
        <taxon>Streptophyta</taxon>
        <taxon>Embryophyta</taxon>
        <taxon>Tracheophyta</taxon>
        <taxon>Lycopodiopsida</taxon>
        <taxon>Lycopodiales</taxon>
        <taxon>Lycopodiaceae</taxon>
        <taxon>Lycopodioideae</taxon>
        <taxon>Diphasiastrum</taxon>
    </lineage>
</organism>
<proteinExistence type="predicted"/>
<reference evidence="2" key="1">
    <citation type="journal article" date="2024" name="Proc. Natl. Acad. Sci. U.S.A.">
        <title>Extraordinary preservation of gene collinearity over three hundred million years revealed in homosporous lycophytes.</title>
        <authorList>
            <person name="Li C."/>
            <person name="Wickell D."/>
            <person name="Kuo L.Y."/>
            <person name="Chen X."/>
            <person name="Nie B."/>
            <person name="Liao X."/>
            <person name="Peng D."/>
            <person name="Ji J."/>
            <person name="Jenkins J."/>
            <person name="Williams M."/>
            <person name="Shu S."/>
            <person name="Plott C."/>
            <person name="Barry K."/>
            <person name="Rajasekar S."/>
            <person name="Grimwood J."/>
            <person name="Han X."/>
            <person name="Sun S."/>
            <person name="Hou Z."/>
            <person name="He W."/>
            <person name="Dai G."/>
            <person name="Sun C."/>
            <person name="Schmutz J."/>
            <person name="Leebens-Mack J.H."/>
            <person name="Li F.W."/>
            <person name="Wang L."/>
        </authorList>
    </citation>
    <scope>NUCLEOTIDE SEQUENCE [LARGE SCALE GENOMIC DNA]</scope>
    <source>
        <strain evidence="2">cv. PW_Plant_1</strain>
    </source>
</reference>